<keyword evidence="2" id="KW-0378">Hydrolase</keyword>
<dbReference type="EMBL" id="RZTZ01000008">
    <property type="protein sequence ID" value="RVT59967.1"/>
    <property type="molecule type" value="Genomic_DNA"/>
</dbReference>
<name>A0A3S2TSU2_9BACI</name>
<dbReference type="RefSeq" id="WP_127739747.1">
    <property type="nucleotide sequence ID" value="NZ_RZTZ01000008.1"/>
</dbReference>
<keyword evidence="2" id="KW-0255">Endonuclease</keyword>
<evidence type="ECO:0000313" key="3">
    <source>
        <dbReference type="Proteomes" id="UP000288024"/>
    </source>
</evidence>
<accession>A0A3S2TSU2</accession>
<feature type="domain" description="HNH nuclease" evidence="1">
    <location>
        <begin position="207"/>
        <end position="259"/>
    </location>
</feature>
<keyword evidence="3" id="KW-1185">Reference proteome</keyword>
<sequence>MNTYIVMQGSKYHEVRDMGIIWSPKIAKGGSIEHSWERMKEVKKGDRIFHYVKGNIVAISIAKEDCVEATRPLILQSDLFDDEAGYLVEVEYYELDKSVNVKEKFAAISPLLPIKYSPFQDDASGNSGYLYPCNEELAIKLLELIGELNIYLIDTEQLELSMDYIKVTEHNTLIPVIAETESEVKTKIRLGQQRFKKDLMSLWGCKCALCDIDLPELLKASRSKPWKDSTNEERNDPYNGILLCSNHDALYENGKIAFDGQGRLHISPEINEEDYQKYCLLTKKKIKLNQDNKVYFKWHKRNIWSKASGTIEEAESQEEVIEQP</sequence>
<dbReference type="GO" id="GO:0004519">
    <property type="term" value="F:endonuclease activity"/>
    <property type="evidence" value="ECO:0007669"/>
    <property type="project" value="UniProtKB-KW"/>
</dbReference>
<evidence type="ECO:0000313" key="2">
    <source>
        <dbReference type="EMBL" id="RVT59967.1"/>
    </source>
</evidence>
<reference evidence="2 3" key="1">
    <citation type="submission" date="2019-01" db="EMBL/GenBank/DDBJ databases">
        <title>Bacillus sp. M5HDSG1-1, whole genome shotgun sequence.</title>
        <authorList>
            <person name="Tuo L."/>
        </authorList>
    </citation>
    <scope>NUCLEOTIDE SEQUENCE [LARGE SCALE GENOMIC DNA]</scope>
    <source>
        <strain evidence="2 3">M5HDSG1-1</strain>
    </source>
</reference>
<keyword evidence="2" id="KW-0540">Nuclease</keyword>
<gene>
    <name evidence="2" type="ORF">EM808_18805</name>
</gene>
<proteinExistence type="predicted"/>
<protein>
    <submittedName>
        <fullName evidence="2">HNH endonuclease</fullName>
    </submittedName>
</protein>
<dbReference type="InterPro" id="IPR003615">
    <property type="entry name" value="HNH_nuc"/>
</dbReference>
<dbReference type="AlphaFoldDB" id="A0A3S2TSU2"/>
<comment type="caution">
    <text evidence="2">The sequence shown here is derived from an EMBL/GenBank/DDBJ whole genome shotgun (WGS) entry which is preliminary data.</text>
</comment>
<evidence type="ECO:0000259" key="1">
    <source>
        <dbReference type="Pfam" id="PF13391"/>
    </source>
</evidence>
<organism evidence="2 3">
    <name type="scientific">Niallia taxi</name>
    <dbReference type="NCBI Taxonomy" id="2499688"/>
    <lineage>
        <taxon>Bacteria</taxon>
        <taxon>Bacillati</taxon>
        <taxon>Bacillota</taxon>
        <taxon>Bacilli</taxon>
        <taxon>Bacillales</taxon>
        <taxon>Bacillaceae</taxon>
        <taxon>Niallia</taxon>
    </lineage>
</organism>
<dbReference type="Proteomes" id="UP000288024">
    <property type="component" value="Unassembled WGS sequence"/>
</dbReference>
<dbReference type="Pfam" id="PF13391">
    <property type="entry name" value="HNH_2"/>
    <property type="match status" value="1"/>
</dbReference>